<protein>
    <submittedName>
        <fullName evidence="1">CopG/DNA-binding domain-containing protein</fullName>
    </submittedName>
</protein>
<dbReference type="HOGENOM" id="CLU_2806694_0_0_0"/>
<dbReference type="EMBL" id="CP002281">
    <property type="protein sequence ID" value="ADO82082.1"/>
    <property type="molecule type" value="Genomic_DNA"/>
</dbReference>
<sequence length="67" mass="7783">MKNISINIEDKIYEEIQDVCKELNETIEDFVAAALSNHLEERMKLADSKKTDEILEKVQGEGEDEWI</sequence>
<dbReference type="RefSeq" id="WP_013386753.1">
    <property type="nucleotide sequence ID" value="NC_014632.1"/>
</dbReference>
<reference evidence="1 2" key="1">
    <citation type="journal article" date="2010" name="Stand. Genomic Sci.">
        <title>Complete genome sequence of Ilyobacter polytropus type strain (CuHbu1).</title>
        <authorList>
            <person name="Sikorski J."/>
            <person name="Chertkov O."/>
            <person name="Lapidus A."/>
            <person name="Nolan M."/>
            <person name="Lucas S."/>
            <person name="Del Rio T.G."/>
            <person name="Tice H."/>
            <person name="Cheng J.F."/>
            <person name="Tapia R."/>
            <person name="Han C."/>
            <person name="Goodwin L."/>
            <person name="Pitluck S."/>
            <person name="Liolios K."/>
            <person name="Ivanova N."/>
            <person name="Mavromatis K."/>
            <person name="Mikhailova N."/>
            <person name="Pati A."/>
            <person name="Chen A."/>
            <person name="Palaniappan K."/>
            <person name="Land M."/>
            <person name="Hauser L."/>
            <person name="Chang Y.J."/>
            <person name="Jeffries C.D."/>
            <person name="Brambilla E."/>
            <person name="Yasawong M."/>
            <person name="Rohde M."/>
            <person name="Pukall R."/>
            <person name="Spring S."/>
            <person name="Goker M."/>
            <person name="Woyke T."/>
            <person name="Bristow J."/>
            <person name="Eisen J.A."/>
            <person name="Markowitz V."/>
            <person name="Hugenholtz P."/>
            <person name="Kyrpides N.C."/>
            <person name="Klenk H.P."/>
        </authorList>
    </citation>
    <scope>NUCLEOTIDE SEQUENCE [LARGE SCALE GENOMIC DNA]</scope>
    <source>
        <strain evidence="2">ATCC 51220 / DSM 2926 / LMG 16218 / CuHBu1</strain>
    </source>
</reference>
<accession>E3HAT1</accession>
<keyword evidence="2" id="KW-1185">Reference proteome</keyword>
<name>E3HAT1_ILYPC</name>
<proteinExistence type="predicted"/>
<evidence type="ECO:0000313" key="2">
    <source>
        <dbReference type="Proteomes" id="UP000006875"/>
    </source>
</evidence>
<gene>
    <name evidence="1" type="ordered locus">Ilyop_0293</name>
</gene>
<evidence type="ECO:0000313" key="1">
    <source>
        <dbReference type="EMBL" id="ADO82082.1"/>
    </source>
</evidence>
<dbReference type="AlphaFoldDB" id="E3HAT1"/>
<dbReference type="STRING" id="572544.Ilyop_0293"/>
<organism evidence="1 2">
    <name type="scientific">Ilyobacter polytropus (strain ATCC 51220 / DSM 2926 / LMG 16218 / CuHBu1)</name>
    <dbReference type="NCBI Taxonomy" id="572544"/>
    <lineage>
        <taxon>Bacteria</taxon>
        <taxon>Fusobacteriati</taxon>
        <taxon>Fusobacteriota</taxon>
        <taxon>Fusobacteriia</taxon>
        <taxon>Fusobacteriales</taxon>
        <taxon>Fusobacteriaceae</taxon>
        <taxon>Ilyobacter</taxon>
    </lineage>
</organism>
<dbReference type="Proteomes" id="UP000006875">
    <property type="component" value="Chromosome"/>
</dbReference>
<dbReference type="KEGG" id="ipo:Ilyop_0293"/>